<evidence type="ECO:0000256" key="1">
    <source>
        <dbReference type="SAM" id="MobiDB-lite"/>
    </source>
</evidence>
<organism evidence="3 4">
    <name type="scientific">Aureliella helgolandensis</name>
    <dbReference type="NCBI Taxonomy" id="2527968"/>
    <lineage>
        <taxon>Bacteria</taxon>
        <taxon>Pseudomonadati</taxon>
        <taxon>Planctomycetota</taxon>
        <taxon>Planctomycetia</taxon>
        <taxon>Pirellulales</taxon>
        <taxon>Pirellulaceae</taxon>
        <taxon>Aureliella</taxon>
    </lineage>
</organism>
<keyword evidence="2" id="KW-1133">Transmembrane helix</keyword>
<dbReference type="AlphaFoldDB" id="A0A518G026"/>
<dbReference type="Proteomes" id="UP000318017">
    <property type="component" value="Chromosome"/>
</dbReference>
<evidence type="ECO:0000313" key="3">
    <source>
        <dbReference type="EMBL" id="QDV21943.1"/>
    </source>
</evidence>
<feature type="region of interest" description="Disordered" evidence="1">
    <location>
        <begin position="1"/>
        <end position="33"/>
    </location>
</feature>
<keyword evidence="2" id="KW-0812">Transmembrane</keyword>
<sequence>MSENEDASDAPTTGVPGTEGQPKAPVKPNAEEHQEPSIGPACLVVVILTLAVFCSVCAFGSWFMFSDQYPLAERGVDEQLIPWVETSQLAAEDKNSIVDQLHDIVAMLHDRSIDKRQLSRLRNCLQDNPILLWGGVQSIVAQSKDVGLTGTEVQAVERISQRLMRMGAERKLGRNDLEFTLQHCSKVREDQLSVEVRSNLTADEIREFMRRAEQLVQGSDVPNEPYESTAAEAFAKLVKMALDVDNVPGEMATPPARN</sequence>
<protein>
    <submittedName>
        <fullName evidence="3">Uncharacterized protein</fullName>
    </submittedName>
</protein>
<keyword evidence="2" id="KW-0472">Membrane</keyword>
<feature type="transmembrane region" description="Helical" evidence="2">
    <location>
        <begin position="38"/>
        <end position="65"/>
    </location>
</feature>
<proteinExistence type="predicted"/>
<evidence type="ECO:0000313" key="4">
    <source>
        <dbReference type="Proteomes" id="UP000318017"/>
    </source>
</evidence>
<evidence type="ECO:0000256" key="2">
    <source>
        <dbReference type="SAM" id="Phobius"/>
    </source>
</evidence>
<dbReference type="KEGG" id="ahel:Q31a_02220"/>
<dbReference type="EMBL" id="CP036298">
    <property type="protein sequence ID" value="QDV21943.1"/>
    <property type="molecule type" value="Genomic_DNA"/>
</dbReference>
<name>A0A518G026_9BACT</name>
<gene>
    <name evidence="3" type="ORF">Q31a_02220</name>
</gene>
<dbReference type="RefSeq" id="WP_145072718.1">
    <property type="nucleotide sequence ID" value="NZ_CP036298.1"/>
</dbReference>
<keyword evidence="4" id="KW-1185">Reference proteome</keyword>
<reference evidence="3 4" key="1">
    <citation type="submission" date="2019-02" db="EMBL/GenBank/DDBJ databases">
        <title>Deep-cultivation of Planctomycetes and their phenomic and genomic characterization uncovers novel biology.</title>
        <authorList>
            <person name="Wiegand S."/>
            <person name="Jogler M."/>
            <person name="Boedeker C."/>
            <person name="Pinto D."/>
            <person name="Vollmers J."/>
            <person name="Rivas-Marin E."/>
            <person name="Kohn T."/>
            <person name="Peeters S.H."/>
            <person name="Heuer A."/>
            <person name="Rast P."/>
            <person name="Oberbeckmann S."/>
            <person name="Bunk B."/>
            <person name="Jeske O."/>
            <person name="Meyerdierks A."/>
            <person name="Storesund J.E."/>
            <person name="Kallscheuer N."/>
            <person name="Luecker S."/>
            <person name="Lage O.M."/>
            <person name="Pohl T."/>
            <person name="Merkel B.J."/>
            <person name="Hornburger P."/>
            <person name="Mueller R.-W."/>
            <person name="Bruemmer F."/>
            <person name="Labrenz M."/>
            <person name="Spormann A.M."/>
            <person name="Op den Camp H."/>
            <person name="Overmann J."/>
            <person name="Amann R."/>
            <person name="Jetten M.S.M."/>
            <person name="Mascher T."/>
            <person name="Medema M.H."/>
            <person name="Devos D.P."/>
            <person name="Kaster A.-K."/>
            <person name="Ovreas L."/>
            <person name="Rohde M."/>
            <person name="Galperin M.Y."/>
            <person name="Jogler C."/>
        </authorList>
    </citation>
    <scope>NUCLEOTIDE SEQUENCE [LARGE SCALE GENOMIC DNA]</scope>
    <source>
        <strain evidence="3 4">Q31a</strain>
    </source>
</reference>
<dbReference type="OrthoDB" id="9884822at2"/>
<accession>A0A518G026</accession>